<gene>
    <name evidence="1" type="ORF">ACFOSB_09525</name>
</gene>
<accession>A0ABV7ZA32</accession>
<evidence type="ECO:0000313" key="1">
    <source>
        <dbReference type="EMBL" id="MFC3833095.1"/>
    </source>
</evidence>
<reference evidence="2" key="1">
    <citation type="journal article" date="2019" name="Int. J. Syst. Evol. Microbiol.">
        <title>The Global Catalogue of Microorganisms (GCM) 10K type strain sequencing project: providing services to taxonomists for standard genome sequencing and annotation.</title>
        <authorList>
            <consortium name="The Broad Institute Genomics Platform"/>
            <consortium name="The Broad Institute Genome Sequencing Center for Infectious Disease"/>
            <person name="Wu L."/>
            <person name="Ma J."/>
        </authorList>
    </citation>
    <scope>NUCLEOTIDE SEQUENCE [LARGE SCALE GENOMIC DNA]</scope>
    <source>
        <strain evidence="2">CCTCC AB 2017081</strain>
    </source>
</reference>
<sequence length="168" mass="17855">MPTKKMLQVVPKTIVYTPTGGTAVTISDFSDAVTFSYAVELSEINSQSADYAIGKLVTGRSVSLKAVVNNFDLQQFTAMTSGVAADYAAASDSMTGSANSFAVNQGLVVFTGYDTTEKKNVVITLYLASVMVSGDLSFGKDSEVKLGIQWDAMRPATGPVYKIEYSIT</sequence>
<dbReference type="Proteomes" id="UP001595803">
    <property type="component" value="Unassembled WGS sequence"/>
</dbReference>
<comment type="caution">
    <text evidence="1">The sequence shown here is derived from an EMBL/GenBank/DDBJ whole genome shotgun (WGS) entry which is preliminary data.</text>
</comment>
<dbReference type="RefSeq" id="WP_322472549.1">
    <property type="nucleotide sequence ID" value="NZ_JBHRZG010000010.1"/>
</dbReference>
<dbReference type="EMBL" id="JBHRZG010000010">
    <property type="protein sequence ID" value="MFC3833095.1"/>
    <property type="molecule type" value="Genomic_DNA"/>
</dbReference>
<protein>
    <submittedName>
        <fullName evidence="1">Uncharacterized protein</fullName>
    </submittedName>
</protein>
<organism evidence="1 2">
    <name type="scientific">Deinococcus rufus</name>
    <dbReference type="NCBI Taxonomy" id="2136097"/>
    <lineage>
        <taxon>Bacteria</taxon>
        <taxon>Thermotogati</taxon>
        <taxon>Deinococcota</taxon>
        <taxon>Deinococci</taxon>
        <taxon>Deinococcales</taxon>
        <taxon>Deinococcaceae</taxon>
        <taxon>Deinococcus</taxon>
    </lineage>
</organism>
<keyword evidence="2" id="KW-1185">Reference proteome</keyword>
<evidence type="ECO:0000313" key="2">
    <source>
        <dbReference type="Proteomes" id="UP001595803"/>
    </source>
</evidence>
<name>A0ABV7ZA32_9DEIO</name>
<proteinExistence type="predicted"/>